<feature type="region of interest" description="Disordered" evidence="3">
    <location>
        <begin position="563"/>
        <end position="600"/>
    </location>
</feature>
<dbReference type="PROSITE" id="PS51334">
    <property type="entry name" value="PRONE"/>
    <property type="match status" value="1"/>
</dbReference>
<dbReference type="InterPro" id="IPR038937">
    <property type="entry name" value="RopGEF"/>
</dbReference>
<feature type="compositionally biased region" description="Basic and acidic residues" evidence="3">
    <location>
        <begin position="563"/>
        <end position="573"/>
    </location>
</feature>
<proteinExistence type="predicted"/>
<dbReference type="Gene3D" id="1.20.58.2010">
    <property type="entry name" value="PRONE domain, subdomain 1"/>
    <property type="match status" value="2"/>
</dbReference>
<dbReference type="EnsemblPlants" id="OMERI01G28770.1">
    <property type="protein sequence ID" value="OMERI01G28770.1"/>
    <property type="gene ID" value="OMERI01G28770"/>
</dbReference>
<dbReference type="Gramene" id="OMERI01G28770.1">
    <property type="protein sequence ID" value="OMERI01G28770.1"/>
    <property type="gene ID" value="OMERI01G28770"/>
</dbReference>
<feature type="domain" description="PRONE" evidence="4">
    <location>
        <begin position="177"/>
        <end position="572"/>
    </location>
</feature>
<evidence type="ECO:0000313" key="5">
    <source>
        <dbReference type="EnsemblPlants" id="OMERI01G28770.1"/>
    </source>
</evidence>
<dbReference type="Pfam" id="PF03759">
    <property type="entry name" value="PRONE"/>
    <property type="match status" value="2"/>
</dbReference>
<name>A0A0E0C800_9ORYZ</name>
<evidence type="ECO:0000259" key="4">
    <source>
        <dbReference type="PROSITE" id="PS51334"/>
    </source>
</evidence>
<feature type="region of interest" description="Disordered" evidence="3">
    <location>
        <begin position="614"/>
        <end position="639"/>
    </location>
</feature>
<sequence length="669" mass="74089">MALWQARHFLIIKHVPLPNYAPPLPRGFFLPRQCGRSIEPPGSWITGTNNNHHHLEINHFNPPLFVPSRGSLCVGALQRQSWIIIVCFCTRRSRPQKAASFTEAGHGGVDRLMAASGGGSLLERRSSVRRSQSMVSEEGRGTPADEDLGGGGGTLKIGAVLDKDSAAPKSRLAKDTGEHGGGGPSEMELMKEKFAKLLLGEDMSGSGKGVPSALAVSNAITNLAASVFGEQRKLEPMAPDRKGRWKKEVGWLLSVADHIVEFVAKKQVLDNGVEMEVMGTQQRRDLQANIPALRKIDTMLLDYLDNFKDWNEFWYVKRDSCSDSEEQRSDEKWWIPIVKVPPGGLSPASRGWLQHQKELVNQVLKAAMAINANCLMEMAIPESYLESLPKNGRASLGDALYRIITDVEFDPDVFLSTVDLTSEHKILDLKDRIEASVIIWNRKVHNKDGKSAWGSAVSQEKREQFEERAQTLLLIIKHRYPGIPQSTLDIAKIQENRVKSHTILLQCEPSDQCRGSVQLDDTHFSPLGCQDVGFAILESYSRVLESLAFNVMSRIEDVLSADDHAREKAKKEAPPAPAMANDAAEHHHQQAGEVDAPCKMTGSPNGRTLLDFMDDWNGDADRPSPTAPVPEPTAQEDGRLMKLPNIMTNLKQTYMDNLFGAHRSPPGRH</sequence>
<organism evidence="5">
    <name type="scientific">Oryza meridionalis</name>
    <dbReference type="NCBI Taxonomy" id="40149"/>
    <lineage>
        <taxon>Eukaryota</taxon>
        <taxon>Viridiplantae</taxon>
        <taxon>Streptophyta</taxon>
        <taxon>Embryophyta</taxon>
        <taxon>Tracheophyta</taxon>
        <taxon>Spermatophyta</taxon>
        <taxon>Magnoliopsida</taxon>
        <taxon>Liliopsida</taxon>
        <taxon>Poales</taxon>
        <taxon>Poaceae</taxon>
        <taxon>BOP clade</taxon>
        <taxon>Oryzoideae</taxon>
        <taxon>Oryzeae</taxon>
        <taxon>Oryzinae</taxon>
        <taxon>Oryza</taxon>
    </lineage>
</organism>
<evidence type="ECO:0000256" key="1">
    <source>
        <dbReference type="ARBA" id="ARBA00022658"/>
    </source>
</evidence>
<dbReference type="PANTHER" id="PTHR33101">
    <property type="entry name" value="ROP GUANINE NUCLEOTIDE EXCHANGE FACTOR 1"/>
    <property type="match status" value="1"/>
</dbReference>
<evidence type="ECO:0000256" key="2">
    <source>
        <dbReference type="PROSITE-ProRule" id="PRU00663"/>
    </source>
</evidence>
<keyword evidence="6" id="KW-1185">Reference proteome</keyword>
<dbReference type="FunFam" id="1.20.58.2010:FF:000003">
    <property type="entry name" value="Rop guanine nucleotide exchange factor 14"/>
    <property type="match status" value="1"/>
</dbReference>
<evidence type="ECO:0000313" key="6">
    <source>
        <dbReference type="Proteomes" id="UP000008021"/>
    </source>
</evidence>
<dbReference type="HOGENOM" id="CLU_019073_1_1_1"/>
<evidence type="ECO:0000256" key="3">
    <source>
        <dbReference type="SAM" id="MobiDB-lite"/>
    </source>
</evidence>
<dbReference type="GO" id="GO:0005085">
    <property type="term" value="F:guanyl-nucleotide exchange factor activity"/>
    <property type="evidence" value="ECO:0007669"/>
    <property type="project" value="UniProtKB-UniRule"/>
</dbReference>
<dbReference type="STRING" id="40149.A0A0E0C800"/>
<dbReference type="eggNOG" id="ENOG502QSGR">
    <property type="taxonomic scope" value="Eukaryota"/>
</dbReference>
<dbReference type="FunFam" id="1.20.58.1310:FF:000001">
    <property type="entry name" value="Rop guanine nucleotide exchange factor 9"/>
    <property type="match status" value="1"/>
</dbReference>
<feature type="region of interest" description="Disordered" evidence="3">
    <location>
        <begin position="167"/>
        <end position="186"/>
    </location>
</feature>
<protein>
    <recommendedName>
        <fullName evidence="4">PRONE domain-containing protein</fullName>
    </recommendedName>
</protein>
<dbReference type="Proteomes" id="UP000008021">
    <property type="component" value="Chromosome 1"/>
</dbReference>
<dbReference type="AlphaFoldDB" id="A0A0E0C800"/>
<reference evidence="5" key="1">
    <citation type="submission" date="2015-04" db="UniProtKB">
        <authorList>
            <consortium name="EnsemblPlants"/>
        </authorList>
    </citation>
    <scope>IDENTIFICATION</scope>
</reference>
<accession>A0A0E0C800</accession>
<feature type="compositionally biased region" description="Basic and acidic residues" evidence="3">
    <location>
        <begin position="167"/>
        <end position="178"/>
    </location>
</feature>
<feature type="region of interest" description="Disordered" evidence="3">
    <location>
        <begin position="120"/>
        <end position="153"/>
    </location>
</feature>
<dbReference type="PANTHER" id="PTHR33101:SF26">
    <property type="entry name" value="OS01G0760300 PROTEIN"/>
    <property type="match status" value="1"/>
</dbReference>
<dbReference type="InterPro" id="IPR005512">
    <property type="entry name" value="PRONE_dom"/>
</dbReference>
<reference evidence="5" key="2">
    <citation type="submission" date="2018-05" db="EMBL/GenBank/DDBJ databases">
        <title>OmerRS3 (Oryza meridionalis Reference Sequence Version 3).</title>
        <authorList>
            <person name="Zhang J."/>
            <person name="Kudrna D."/>
            <person name="Lee S."/>
            <person name="Talag J."/>
            <person name="Welchert J."/>
            <person name="Wing R.A."/>
        </authorList>
    </citation>
    <scope>NUCLEOTIDE SEQUENCE [LARGE SCALE GENOMIC DNA]</scope>
    <source>
        <strain evidence="5">cv. OR44</strain>
    </source>
</reference>
<keyword evidence="1 2" id="KW-0344">Guanine-nucleotide releasing factor</keyword>